<name>A0ABQ9GN07_9NEOP</name>
<sequence length="436" mass="49638">MAERYAVGSMAERYKTVWSMAERYKAVGSMAERYKVVGSMAERYKAVGSMVERYKVCWEHGGEIKIRYKMVRLLVSHQNESGSIPGRVTPDCRKWESSRTIPLVGGFSRRSPVSPPLHSDAAPFSPHYTLIGSQDLVMIHQNLSRLNYRNNAECLERAQLSMDPPPDVSMSRDGRREVEEVWDTKWRAQRHHNVLVQFCAVPHCKSSIFTQGIAFYAFPRDPERFKQWKAKVRRDERFSPVTPYMRACSKHFVQTDYRMVPSGGKFLNKDAVPIETRRYGDCVAARPRSRSEGAICTSKVKKRGGDMHVQGQEARGRYARPRSRSEGAICTSKVKKRGGDMHVQGQEARGRYARPRSRSERAICTSKVKKRGGDMHVQGQEARERYARPRSRSEGAICASKVKKRGGDMHVQGQEARGRYARPRSRSEGAICTSKV</sequence>
<comment type="subcellular location">
    <subcellularLocation>
        <location evidence="1">Nucleus</location>
        <location evidence="1">Nucleoplasm</location>
    </subcellularLocation>
</comment>
<evidence type="ECO:0000313" key="16">
    <source>
        <dbReference type="Proteomes" id="UP001159363"/>
    </source>
</evidence>
<dbReference type="Gene3D" id="6.20.210.20">
    <property type="entry name" value="THAP domain"/>
    <property type="match status" value="1"/>
</dbReference>
<keyword evidence="5" id="KW-0862">Zinc</keyword>
<dbReference type="EMBL" id="JARBHB010000010">
    <property type="protein sequence ID" value="KAJ8873417.1"/>
    <property type="molecule type" value="Genomic_DNA"/>
</dbReference>
<evidence type="ECO:0000256" key="5">
    <source>
        <dbReference type="ARBA" id="ARBA00022833"/>
    </source>
</evidence>
<evidence type="ECO:0000256" key="9">
    <source>
        <dbReference type="ARBA" id="ARBA00023163"/>
    </source>
</evidence>
<evidence type="ECO:0000256" key="12">
    <source>
        <dbReference type="PROSITE-ProRule" id="PRU00309"/>
    </source>
</evidence>
<dbReference type="SMART" id="SM00692">
    <property type="entry name" value="DM3"/>
    <property type="match status" value="1"/>
</dbReference>
<comment type="similarity">
    <text evidence="2">Belongs to the THAP1 family.</text>
</comment>
<keyword evidence="9" id="KW-0804">Transcription</keyword>
<dbReference type="Pfam" id="PF05485">
    <property type="entry name" value="THAP"/>
    <property type="match status" value="1"/>
</dbReference>
<dbReference type="SUPFAM" id="SSF57716">
    <property type="entry name" value="Glucocorticoid receptor-like (DNA-binding domain)"/>
    <property type="match status" value="1"/>
</dbReference>
<keyword evidence="11" id="KW-0131">Cell cycle</keyword>
<evidence type="ECO:0000256" key="4">
    <source>
        <dbReference type="ARBA" id="ARBA00022771"/>
    </source>
</evidence>
<dbReference type="PROSITE" id="PS50950">
    <property type="entry name" value="ZF_THAP"/>
    <property type="match status" value="1"/>
</dbReference>
<keyword evidence="16" id="KW-1185">Reference proteome</keyword>
<evidence type="ECO:0000256" key="6">
    <source>
        <dbReference type="ARBA" id="ARBA00023015"/>
    </source>
</evidence>
<evidence type="ECO:0000256" key="8">
    <source>
        <dbReference type="ARBA" id="ARBA00023125"/>
    </source>
</evidence>
<evidence type="ECO:0000256" key="1">
    <source>
        <dbReference type="ARBA" id="ARBA00004642"/>
    </source>
</evidence>
<accession>A0ABQ9GN07</accession>
<keyword evidence="3" id="KW-0479">Metal-binding</keyword>
<evidence type="ECO:0000256" key="3">
    <source>
        <dbReference type="ARBA" id="ARBA00022723"/>
    </source>
</evidence>
<feature type="domain" description="THAP-type" evidence="14">
    <location>
        <begin position="195"/>
        <end position="276"/>
    </location>
</feature>
<comment type="caution">
    <text evidence="15">The sequence shown here is derived from an EMBL/GenBank/DDBJ whole genome shotgun (WGS) entry which is preliminary data.</text>
</comment>
<gene>
    <name evidence="15" type="ORF">PR048_024233</name>
</gene>
<dbReference type="InterPro" id="IPR006612">
    <property type="entry name" value="THAP_Znf"/>
</dbReference>
<evidence type="ECO:0000256" key="11">
    <source>
        <dbReference type="ARBA" id="ARBA00023306"/>
    </source>
</evidence>
<organism evidence="15 16">
    <name type="scientific">Dryococelus australis</name>
    <dbReference type="NCBI Taxonomy" id="614101"/>
    <lineage>
        <taxon>Eukaryota</taxon>
        <taxon>Metazoa</taxon>
        <taxon>Ecdysozoa</taxon>
        <taxon>Arthropoda</taxon>
        <taxon>Hexapoda</taxon>
        <taxon>Insecta</taxon>
        <taxon>Pterygota</taxon>
        <taxon>Neoptera</taxon>
        <taxon>Polyneoptera</taxon>
        <taxon>Phasmatodea</taxon>
        <taxon>Verophasmatodea</taxon>
        <taxon>Anareolatae</taxon>
        <taxon>Phasmatidae</taxon>
        <taxon>Eurycanthinae</taxon>
        <taxon>Dryococelus</taxon>
    </lineage>
</organism>
<reference evidence="15 16" key="1">
    <citation type="submission" date="2023-02" db="EMBL/GenBank/DDBJ databases">
        <title>LHISI_Scaffold_Assembly.</title>
        <authorList>
            <person name="Stuart O.P."/>
            <person name="Cleave R."/>
            <person name="Magrath M.J.L."/>
            <person name="Mikheyev A.S."/>
        </authorList>
    </citation>
    <scope>NUCLEOTIDE SEQUENCE [LARGE SCALE GENOMIC DNA]</scope>
    <source>
        <strain evidence="15">Daus_M_001</strain>
        <tissue evidence="15">Leg muscle</tissue>
    </source>
</reference>
<feature type="region of interest" description="Disordered" evidence="13">
    <location>
        <begin position="300"/>
        <end position="436"/>
    </location>
</feature>
<evidence type="ECO:0000256" key="13">
    <source>
        <dbReference type="SAM" id="MobiDB-lite"/>
    </source>
</evidence>
<keyword evidence="10" id="KW-0539">Nucleus</keyword>
<dbReference type="SMART" id="SM00980">
    <property type="entry name" value="THAP"/>
    <property type="match status" value="1"/>
</dbReference>
<keyword evidence="4 12" id="KW-0863">Zinc-finger</keyword>
<proteinExistence type="inferred from homology"/>
<evidence type="ECO:0000256" key="7">
    <source>
        <dbReference type="ARBA" id="ARBA00023054"/>
    </source>
</evidence>
<feature type="compositionally biased region" description="Basic and acidic residues" evidence="13">
    <location>
        <begin position="381"/>
        <end position="393"/>
    </location>
</feature>
<dbReference type="InterPro" id="IPR026516">
    <property type="entry name" value="THAP1/10"/>
</dbReference>
<evidence type="ECO:0000256" key="10">
    <source>
        <dbReference type="ARBA" id="ARBA00023242"/>
    </source>
</evidence>
<keyword evidence="7" id="KW-0175">Coiled coil</keyword>
<evidence type="ECO:0000259" key="14">
    <source>
        <dbReference type="PROSITE" id="PS50950"/>
    </source>
</evidence>
<dbReference type="InterPro" id="IPR038441">
    <property type="entry name" value="THAP_Znf_sf"/>
</dbReference>
<keyword evidence="8 12" id="KW-0238">DNA-binding</keyword>
<dbReference type="PANTHER" id="PTHR46600">
    <property type="entry name" value="THAP DOMAIN-CONTAINING"/>
    <property type="match status" value="1"/>
</dbReference>
<dbReference type="PANTHER" id="PTHR46600:SF1">
    <property type="entry name" value="THAP DOMAIN-CONTAINING PROTEIN 1"/>
    <property type="match status" value="1"/>
</dbReference>
<evidence type="ECO:0000313" key="15">
    <source>
        <dbReference type="EMBL" id="KAJ8873417.1"/>
    </source>
</evidence>
<evidence type="ECO:0000256" key="2">
    <source>
        <dbReference type="ARBA" id="ARBA00006177"/>
    </source>
</evidence>
<protein>
    <recommendedName>
        <fullName evidence="14">THAP-type domain-containing protein</fullName>
    </recommendedName>
</protein>
<dbReference type="Proteomes" id="UP001159363">
    <property type="component" value="Chromosome 9"/>
</dbReference>
<keyword evidence="6" id="KW-0805">Transcription regulation</keyword>